<feature type="domain" description="Glycosyltransferase 2-like" evidence="5">
    <location>
        <begin position="5"/>
        <end position="164"/>
    </location>
</feature>
<sequence length="313" mass="33235">MVSVSVVVCAYTLDRWDQLALAMASLRSQEPAHDTVLVIDHNPQLLERARRAWPEATVLANSGRQGLSAARNTALNATTAEVVAFLDDDAYARPGWLATLVAPFADPAVVAVGGSAEPIWPGATPAVLPPELLWVVGCSYRGLPQESADVRNVMGCSMAFRRAPLVGIGAFNPDTGRVGRRPIGCEETEACIRLRQQDAGAIIRYEPTATVGHHVSADRTTMKYVVHRGWCEGLSKAALARTIGRRDALSDESVYARRVLPAGVARELRAGRLRGAAAIVLCLGATTLGYVRGLAAQIQPGAVRDELAIGAAA</sequence>
<evidence type="ECO:0000256" key="3">
    <source>
        <dbReference type="ARBA" id="ARBA00022676"/>
    </source>
</evidence>
<comment type="pathway">
    <text evidence="1">Cell wall biogenesis; cell wall polysaccharide biosynthesis.</text>
</comment>
<name>A0ABP7AFL9_9MICO</name>
<dbReference type="InterPro" id="IPR029044">
    <property type="entry name" value="Nucleotide-diphossugar_trans"/>
</dbReference>
<evidence type="ECO:0000313" key="7">
    <source>
        <dbReference type="Proteomes" id="UP001501697"/>
    </source>
</evidence>
<dbReference type="PANTHER" id="PTHR43179:SF12">
    <property type="entry name" value="GALACTOFURANOSYLTRANSFERASE GLFT2"/>
    <property type="match status" value="1"/>
</dbReference>
<evidence type="ECO:0000256" key="4">
    <source>
        <dbReference type="ARBA" id="ARBA00022679"/>
    </source>
</evidence>
<dbReference type="Proteomes" id="UP001501697">
    <property type="component" value="Unassembled WGS sequence"/>
</dbReference>
<gene>
    <name evidence="6" type="ORF">GCM10022200_12520</name>
</gene>
<protein>
    <submittedName>
        <fullName evidence="6">Glycosyltransferase family 2 protein</fullName>
    </submittedName>
</protein>
<keyword evidence="7" id="KW-1185">Reference proteome</keyword>
<evidence type="ECO:0000259" key="5">
    <source>
        <dbReference type="Pfam" id="PF00535"/>
    </source>
</evidence>
<keyword evidence="3" id="KW-0328">Glycosyltransferase</keyword>
<evidence type="ECO:0000256" key="2">
    <source>
        <dbReference type="ARBA" id="ARBA00006739"/>
    </source>
</evidence>
<dbReference type="Pfam" id="PF00535">
    <property type="entry name" value="Glycos_transf_2"/>
    <property type="match status" value="1"/>
</dbReference>
<dbReference type="Gene3D" id="3.90.550.10">
    <property type="entry name" value="Spore Coat Polysaccharide Biosynthesis Protein SpsA, Chain A"/>
    <property type="match status" value="1"/>
</dbReference>
<dbReference type="RefSeq" id="WP_344737105.1">
    <property type="nucleotide sequence ID" value="NZ_BAAAYU010000003.1"/>
</dbReference>
<comment type="caution">
    <text evidence="6">The sequence shown here is derived from an EMBL/GenBank/DDBJ whole genome shotgun (WGS) entry which is preliminary data.</text>
</comment>
<organism evidence="6 7">
    <name type="scientific">Microbacterium awajiense</name>
    <dbReference type="NCBI Taxonomy" id="415214"/>
    <lineage>
        <taxon>Bacteria</taxon>
        <taxon>Bacillati</taxon>
        <taxon>Actinomycetota</taxon>
        <taxon>Actinomycetes</taxon>
        <taxon>Micrococcales</taxon>
        <taxon>Microbacteriaceae</taxon>
        <taxon>Microbacterium</taxon>
    </lineage>
</organism>
<comment type="similarity">
    <text evidence="2">Belongs to the glycosyltransferase 2 family.</text>
</comment>
<evidence type="ECO:0000313" key="6">
    <source>
        <dbReference type="EMBL" id="GAA3631132.1"/>
    </source>
</evidence>
<dbReference type="PANTHER" id="PTHR43179">
    <property type="entry name" value="RHAMNOSYLTRANSFERASE WBBL"/>
    <property type="match status" value="1"/>
</dbReference>
<dbReference type="SUPFAM" id="SSF53448">
    <property type="entry name" value="Nucleotide-diphospho-sugar transferases"/>
    <property type="match status" value="1"/>
</dbReference>
<accession>A0ABP7AFL9</accession>
<evidence type="ECO:0000256" key="1">
    <source>
        <dbReference type="ARBA" id="ARBA00004776"/>
    </source>
</evidence>
<dbReference type="EMBL" id="BAAAYU010000003">
    <property type="protein sequence ID" value="GAA3631132.1"/>
    <property type="molecule type" value="Genomic_DNA"/>
</dbReference>
<proteinExistence type="inferred from homology"/>
<dbReference type="InterPro" id="IPR001173">
    <property type="entry name" value="Glyco_trans_2-like"/>
</dbReference>
<reference evidence="7" key="1">
    <citation type="journal article" date="2019" name="Int. J. Syst. Evol. Microbiol.">
        <title>The Global Catalogue of Microorganisms (GCM) 10K type strain sequencing project: providing services to taxonomists for standard genome sequencing and annotation.</title>
        <authorList>
            <consortium name="The Broad Institute Genomics Platform"/>
            <consortium name="The Broad Institute Genome Sequencing Center for Infectious Disease"/>
            <person name="Wu L."/>
            <person name="Ma J."/>
        </authorList>
    </citation>
    <scope>NUCLEOTIDE SEQUENCE [LARGE SCALE GENOMIC DNA]</scope>
    <source>
        <strain evidence="7">JCM 16544</strain>
    </source>
</reference>
<keyword evidence="4" id="KW-0808">Transferase</keyword>